<dbReference type="SUPFAM" id="SSF53448">
    <property type="entry name" value="Nucleotide-diphospho-sugar transferases"/>
    <property type="match status" value="1"/>
</dbReference>
<dbReference type="Proteomes" id="UP000051063">
    <property type="component" value="Unassembled WGS sequence"/>
</dbReference>
<dbReference type="Pfam" id="PF00535">
    <property type="entry name" value="Glycos_transf_2"/>
    <property type="match status" value="1"/>
</dbReference>
<evidence type="ECO:0000313" key="3">
    <source>
        <dbReference type="Proteomes" id="UP000051063"/>
    </source>
</evidence>
<dbReference type="InterPro" id="IPR050834">
    <property type="entry name" value="Glycosyltransf_2"/>
</dbReference>
<evidence type="ECO:0000313" key="2">
    <source>
        <dbReference type="EMBL" id="KQL48718.1"/>
    </source>
</evidence>
<dbReference type="CDD" id="cd06433">
    <property type="entry name" value="GT_2_WfgS_like"/>
    <property type="match status" value="1"/>
</dbReference>
<sequence length="403" mass="45826">MVYQSFPLVSIITPSYNQGKYIRETIESVLSQDYPNIEFIVVDGGSTDDTLSILKEYSHIEERFRFISEKDRGQSHAINKGLAMTKGEIIGWLNSDDTYLPGAIRKAVEALQRQPDLAIVYGKAYTIDENSQKISDYYVAPANFNQLFDGCMICQPAVFIRRNVFLEVEGVDESLHFCMDYDLWIRIAKKYPIGFVPYAFANARTHNTCKTSTLWNTVGIPEILRTSVKHYGTISKTWLLAYQSHHGYKGITGLLHYLRDQSTLDCLPTVTNMNRYEDLWVPPRFTFTVETDLRCPVNSILIKGKIPPESAPFLPLHYKFRFVVQVDGQPAGSHIVGSTFLLNIPVQPIMKEKFEMEILSSFFLTDSDKRMISFVADEVIPLSLEESNVFKSISSSSVFLKIG</sequence>
<accession>A0ABR5NAZ1</accession>
<dbReference type="InterPro" id="IPR029044">
    <property type="entry name" value="Nucleotide-diphossugar_trans"/>
</dbReference>
<organism evidence="2 3">
    <name type="scientific">Brevibacillus choshinensis</name>
    <dbReference type="NCBI Taxonomy" id="54911"/>
    <lineage>
        <taxon>Bacteria</taxon>
        <taxon>Bacillati</taxon>
        <taxon>Bacillota</taxon>
        <taxon>Bacilli</taxon>
        <taxon>Bacillales</taxon>
        <taxon>Paenibacillaceae</taxon>
        <taxon>Brevibacillus</taxon>
    </lineage>
</organism>
<proteinExistence type="predicted"/>
<dbReference type="Gene3D" id="3.90.550.10">
    <property type="entry name" value="Spore Coat Polysaccharide Biosynthesis Protein SpsA, Chain A"/>
    <property type="match status" value="1"/>
</dbReference>
<dbReference type="EMBL" id="LJJB01000007">
    <property type="protein sequence ID" value="KQL48718.1"/>
    <property type="molecule type" value="Genomic_DNA"/>
</dbReference>
<name>A0ABR5NAZ1_BRECH</name>
<keyword evidence="3" id="KW-1185">Reference proteome</keyword>
<dbReference type="PANTHER" id="PTHR43685:SF2">
    <property type="entry name" value="GLYCOSYLTRANSFERASE 2-LIKE DOMAIN-CONTAINING PROTEIN"/>
    <property type="match status" value="1"/>
</dbReference>
<dbReference type="PANTHER" id="PTHR43685">
    <property type="entry name" value="GLYCOSYLTRANSFERASE"/>
    <property type="match status" value="1"/>
</dbReference>
<dbReference type="RefSeq" id="WP_055743009.1">
    <property type="nucleotide sequence ID" value="NZ_LJJB01000007.1"/>
</dbReference>
<feature type="domain" description="Glycosyltransferase 2-like" evidence="1">
    <location>
        <begin position="10"/>
        <end position="144"/>
    </location>
</feature>
<gene>
    <name evidence="2" type="ORF">AN963_02650</name>
</gene>
<reference evidence="2 3" key="1">
    <citation type="submission" date="2015-09" db="EMBL/GenBank/DDBJ databases">
        <title>Genome sequencing project for genomic taxonomy and phylogenomics of Bacillus-like bacteria.</title>
        <authorList>
            <person name="Liu B."/>
            <person name="Wang J."/>
            <person name="Zhu Y."/>
            <person name="Liu G."/>
            <person name="Chen Q."/>
            <person name="Chen Z."/>
            <person name="Lan J."/>
            <person name="Che J."/>
            <person name="Ge C."/>
            <person name="Shi H."/>
            <person name="Pan Z."/>
            <person name="Liu X."/>
        </authorList>
    </citation>
    <scope>NUCLEOTIDE SEQUENCE [LARGE SCALE GENOMIC DNA]</scope>
    <source>
        <strain evidence="2 3">DSM 8552</strain>
    </source>
</reference>
<dbReference type="InterPro" id="IPR001173">
    <property type="entry name" value="Glyco_trans_2-like"/>
</dbReference>
<protein>
    <recommendedName>
        <fullName evidence="1">Glycosyltransferase 2-like domain-containing protein</fullName>
    </recommendedName>
</protein>
<evidence type="ECO:0000259" key="1">
    <source>
        <dbReference type="Pfam" id="PF00535"/>
    </source>
</evidence>
<comment type="caution">
    <text evidence="2">The sequence shown here is derived from an EMBL/GenBank/DDBJ whole genome shotgun (WGS) entry which is preliminary data.</text>
</comment>